<dbReference type="OrthoDB" id="9811118at2"/>
<dbReference type="Gene3D" id="3.30.300.90">
    <property type="entry name" value="BolA-like"/>
    <property type="match status" value="1"/>
</dbReference>
<proteinExistence type="inferred from homology"/>
<dbReference type="EMBL" id="FNWO01000001">
    <property type="protein sequence ID" value="SEH25977.1"/>
    <property type="molecule type" value="Genomic_DNA"/>
</dbReference>
<dbReference type="GO" id="GO:0016226">
    <property type="term" value="P:iron-sulfur cluster assembly"/>
    <property type="evidence" value="ECO:0007669"/>
    <property type="project" value="TreeGrafter"/>
</dbReference>
<dbReference type="PIRSF" id="PIRSF003113">
    <property type="entry name" value="BolA"/>
    <property type="match status" value="1"/>
</dbReference>
<name>A0A1H6GRE2_MAGFU</name>
<dbReference type="AlphaFoldDB" id="A0A1H6GRE2"/>
<dbReference type="InterPro" id="IPR036065">
    <property type="entry name" value="BolA-like_sf"/>
</dbReference>
<keyword evidence="3" id="KW-1185">Reference proteome</keyword>
<gene>
    <name evidence="2" type="ORF">SAMN04244559_00362</name>
</gene>
<dbReference type="SUPFAM" id="SSF82657">
    <property type="entry name" value="BolA-like"/>
    <property type="match status" value="1"/>
</dbReference>
<dbReference type="Pfam" id="PF01722">
    <property type="entry name" value="BolA"/>
    <property type="match status" value="1"/>
</dbReference>
<dbReference type="RefSeq" id="WP_074764895.1">
    <property type="nucleotide sequence ID" value="NZ_FNWO01000001.1"/>
</dbReference>
<dbReference type="PANTHER" id="PTHR46230:SF7">
    <property type="entry name" value="BOLA-LIKE PROTEIN 1"/>
    <property type="match status" value="1"/>
</dbReference>
<comment type="similarity">
    <text evidence="1">Belongs to the BolA/IbaG family.</text>
</comment>
<evidence type="ECO:0000313" key="2">
    <source>
        <dbReference type="EMBL" id="SEH25977.1"/>
    </source>
</evidence>
<dbReference type="Proteomes" id="UP000182983">
    <property type="component" value="Unassembled WGS sequence"/>
</dbReference>
<organism evidence="2 3">
    <name type="scientific">Magnetospirillum fulvum</name>
    <name type="common">Rhodospirillum fulvum</name>
    <dbReference type="NCBI Taxonomy" id="1082"/>
    <lineage>
        <taxon>Bacteria</taxon>
        <taxon>Pseudomonadati</taxon>
        <taxon>Pseudomonadota</taxon>
        <taxon>Alphaproteobacteria</taxon>
        <taxon>Rhodospirillales</taxon>
        <taxon>Rhodospirillaceae</taxon>
        <taxon>Magnetospirillum</taxon>
    </lineage>
</organism>
<protein>
    <submittedName>
        <fullName evidence="2">Transcriptional regulator, BolA protein family</fullName>
    </submittedName>
</protein>
<dbReference type="InterPro" id="IPR002634">
    <property type="entry name" value="BolA"/>
</dbReference>
<accession>A0A1H6GRE2</accession>
<reference evidence="3" key="1">
    <citation type="submission" date="2016-10" db="EMBL/GenBank/DDBJ databases">
        <authorList>
            <person name="Varghese N."/>
            <person name="Submissions S."/>
        </authorList>
    </citation>
    <scope>NUCLEOTIDE SEQUENCE [LARGE SCALE GENOMIC DNA]</scope>
    <source>
        <strain evidence="3">DSM 13234</strain>
    </source>
</reference>
<evidence type="ECO:0000256" key="1">
    <source>
        <dbReference type="RuleBase" id="RU003860"/>
    </source>
</evidence>
<evidence type="ECO:0000313" key="3">
    <source>
        <dbReference type="Proteomes" id="UP000182983"/>
    </source>
</evidence>
<dbReference type="PANTHER" id="PTHR46230">
    <property type="match status" value="1"/>
</dbReference>
<sequence length="92" mass="9982">MRVAASLRQKIEQNLAPTRLDIRDESARHAGHGTHAGEESHFALVVVSDAFTGKSRVERHRIVHTLLAEELSVGGVHALALTALTPQEDRAA</sequence>